<feature type="domain" description="Ribonuclease A-domain" evidence="8">
    <location>
        <begin position="2"/>
        <end position="83"/>
    </location>
</feature>
<dbReference type="SMART" id="SM00092">
    <property type="entry name" value="RNAse_Pc"/>
    <property type="match status" value="1"/>
</dbReference>
<dbReference type="InterPro" id="IPR023411">
    <property type="entry name" value="RNaseA_AS"/>
</dbReference>
<dbReference type="InterPro" id="IPR001427">
    <property type="entry name" value="RNaseA"/>
</dbReference>
<dbReference type="PROSITE" id="PS00127">
    <property type="entry name" value="RNASE_PANCREATIC"/>
    <property type="match status" value="1"/>
</dbReference>
<dbReference type="InterPro" id="IPR036816">
    <property type="entry name" value="RNaseA-like_dom_sf"/>
</dbReference>
<evidence type="ECO:0000256" key="2">
    <source>
        <dbReference type="ARBA" id="ARBA00005600"/>
    </source>
</evidence>
<evidence type="ECO:0000256" key="4">
    <source>
        <dbReference type="ARBA" id="ARBA00022722"/>
    </source>
</evidence>
<evidence type="ECO:0000313" key="9">
    <source>
        <dbReference type="Proteomes" id="UP001165780"/>
    </source>
</evidence>
<proteinExistence type="inferred from homology"/>
<keyword evidence="5 7" id="KW-0255">Endonuclease</keyword>
<sequence length="84" mass="9507">MTAARWFETQHMQQGCNTAMGNIDKYTKHCKDLNTFLREASPVWPLMKFWACKKGCENCHLSQGPVSLTTCELTSGKYPDCSLS</sequence>
<evidence type="ECO:0000313" key="10">
    <source>
        <dbReference type="RefSeq" id="XP_053744670.1"/>
    </source>
</evidence>
<dbReference type="SUPFAM" id="SSF54076">
    <property type="entry name" value="RNase A-like"/>
    <property type="match status" value="1"/>
</dbReference>
<protein>
    <submittedName>
        <fullName evidence="10">Ribonuclease 8-like</fullName>
    </submittedName>
</protein>
<dbReference type="Pfam" id="PF00074">
    <property type="entry name" value="RnaseA"/>
    <property type="match status" value="1"/>
</dbReference>
<dbReference type="GO" id="GO:0016787">
    <property type="term" value="F:hydrolase activity"/>
    <property type="evidence" value="ECO:0007669"/>
    <property type="project" value="UniProtKB-KW"/>
</dbReference>
<dbReference type="RefSeq" id="XP_053744670.1">
    <property type="nucleotide sequence ID" value="XM_053888695.1"/>
</dbReference>
<keyword evidence="4 7" id="KW-0540">Nuclease</keyword>
<dbReference type="GO" id="GO:0050830">
    <property type="term" value="P:defense response to Gram-positive bacterium"/>
    <property type="evidence" value="ECO:0007669"/>
    <property type="project" value="TreeGrafter"/>
</dbReference>
<dbReference type="PANTHER" id="PTHR11437">
    <property type="entry name" value="RIBONUCLEASE"/>
    <property type="match status" value="1"/>
</dbReference>
<evidence type="ECO:0000256" key="5">
    <source>
        <dbReference type="ARBA" id="ARBA00022759"/>
    </source>
</evidence>
<gene>
    <name evidence="10" type="primary">LOC128772747</name>
</gene>
<evidence type="ECO:0000259" key="8">
    <source>
        <dbReference type="SMART" id="SM00092"/>
    </source>
</evidence>
<name>A0A9W2UE66_PANPR</name>
<dbReference type="GO" id="GO:0045087">
    <property type="term" value="P:innate immune response"/>
    <property type="evidence" value="ECO:0007669"/>
    <property type="project" value="TreeGrafter"/>
</dbReference>
<dbReference type="AlphaFoldDB" id="A0A9W2UE66"/>
<dbReference type="GO" id="GO:0050832">
    <property type="term" value="P:defense response to fungus"/>
    <property type="evidence" value="ECO:0007669"/>
    <property type="project" value="TreeGrafter"/>
</dbReference>
<reference evidence="10" key="1">
    <citation type="submission" date="2025-08" db="UniProtKB">
        <authorList>
            <consortium name="RefSeq"/>
        </authorList>
    </citation>
    <scope>IDENTIFICATION</scope>
    <source>
        <tissue evidence="10">Whole blood</tissue>
    </source>
</reference>
<evidence type="ECO:0000256" key="6">
    <source>
        <dbReference type="ARBA" id="ARBA00022801"/>
    </source>
</evidence>
<dbReference type="InterPro" id="IPR023412">
    <property type="entry name" value="RNaseA_domain"/>
</dbReference>
<organism evidence="9 10">
    <name type="scientific">Panthera pardus</name>
    <name type="common">Leopard</name>
    <name type="synonym">Felis pardus</name>
    <dbReference type="NCBI Taxonomy" id="9691"/>
    <lineage>
        <taxon>Eukaryota</taxon>
        <taxon>Metazoa</taxon>
        <taxon>Chordata</taxon>
        <taxon>Craniata</taxon>
        <taxon>Vertebrata</taxon>
        <taxon>Euteleostomi</taxon>
        <taxon>Mammalia</taxon>
        <taxon>Eutheria</taxon>
        <taxon>Laurasiatheria</taxon>
        <taxon>Carnivora</taxon>
        <taxon>Feliformia</taxon>
        <taxon>Felidae</taxon>
        <taxon>Pantherinae</taxon>
        <taxon>Panthera</taxon>
    </lineage>
</organism>
<keyword evidence="9" id="KW-1185">Reference proteome</keyword>
<dbReference type="Gene3D" id="3.10.130.10">
    <property type="entry name" value="Ribonuclease A-like domain"/>
    <property type="match status" value="1"/>
</dbReference>
<dbReference type="GO" id="GO:0004540">
    <property type="term" value="F:RNA nuclease activity"/>
    <property type="evidence" value="ECO:0007669"/>
    <property type="project" value="TreeGrafter"/>
</dbReference>
<evidence type="ECO:0000256" key="1">
    <source>
        <dbReference type="ARBA" id="ARBA00004613"/>
    </source>
</evidence>
<comment type="subcellular location">
    <subcellularLocation>
        <location evidence="1">Secreted</location>
    </subcellularLocation>
</comment>
<dbReference type="GeneID" id="128772747"/>
<dbReference type="PANTHER" id="PTHR11437:SF31">
    <property type="entry name" value="RIBONUCLEASE 7"/>
    <property type="match status" value="1"/>
</dbReference>
<dbReference type="GO" id="GO:0050829">
    <property type="term" value="P:defense response to Gram-negative bacterium"/>
    <property type="evidence" value="ECO:0007669"/>
    <property type="project" value="TreeGrafter"/>
</dbReference>
<keyword evidence="3" id="KW-0964">Secreted</keyword>
<dbReference type="GO" id="GO:0003676">
    <property type="term" value="F:nucleic acid binding"/>
    <property type="evidence" value="ECO:0007669"/>
    <property type="project" value="InterPro"/>
</dbReference>
<evidence type="ECO:0000256" key="7">
    <source>
        <dbReference type="RuleBase" id="RU000651"/>
    </source>
</evidence>
<comment type="similarity">
    <text evidence="2 7">Belongs to the pancreatic ribonuclease family.</text>
</comment>
<accession>A0A9W2UE66</accession>
<dbReference type="Proteomes" id="UP001165780">
    <property type="component" value="Unplaced"/>
</dbReference>
<dbReference type="GO" id="GO:0005615">
    <property type="term" value="C:extracellular space"/>
    <property type="evidence" value="ECO:0007669"/>
    <property type="project" value="TreeGrafter"/>
</dbReference>
<keyword evidence="6 7" id="KW-0378">Hydrolase</keyword>
<evidence type="ECO:0000256" key="3">
    <source>
        <dbReference type="ARBA" id="ARBA00022525"/>
    </source>
</evidence>
<dbReference type="GO" id="GO:0004519">
    <property type="term" value="F:endonuclease activity"/>
    <property type="evidence" value="ECO:0007669"/>
    <property type="project" value="UniProtKB-KW"/>
</dbReference>